<feature type="signal peptide" evidence="1">
    <location>
        <begin position="1"/>
        <end position="28"/>
    </location>
</feature>
<evidence type="ECO:0000313" key="2">
    <source>
        <dbReference type="EMBL" id="SHI88962.1"/>
    </source>
</evidence>
<evidence type="ECO:0008006" key="4">
    <source>
        <dbReference type="Google" id="ProtNLM"/>
    </source>
</evidence>
<dbReference type="STRING" id="1447782.SAMN05444417_2175"/>
<evidence type="ECO:0000313" key="3">
    <source>
        <dbReference type="Proteomes" id="UP000184292"/>
    </source>
</evidence>
<dbReference type="RefSeq" id="WP_073329811.1">
    <property type="nucleotide sequence ID" value="NZ_FQYO01000003.1"/>
</dbReference>
<dbReference type="AlphaFoldDB" id="A0A1M6EU61"/>
<feature type="chain" id="PRO_5013019856" description="Lipoprotein" evidence="1">
    <location>
        <begin position="29"/>
        <end position="113"/>
    </location>
</feature>
<keyword evidence="1" id="KW-0732">Signal</keyword>
<reference evidence="2 3" key="1">
    <citation type="submission" date="2016-11" db="EMBL/GenBank/DDBJ databases">
        <authorList>
            <person name="Jaros S."/>
            <person name="Januszkiewicz K."/>
            <person name="Wedrychowicz H."/>
        </authorList>
    </citation>
    <scope>NUCLEOTIDE SEQUENCE [LARGE SCALE GENOMIC DNA]</scope>
    <source>
        <strain evidence="2 3">DSM 100565</strain>
    </source>
</reference>
<dbReference type="Proteomes" id="UP000184292">
    <property type="component" value="Unassembled WGS sequence"/>
</dbReference>
<dbReference type="InterPro" id="IPR047726">
    <property type="entry name" value="CsgH_dom"/>
</dbReference>
<sequence>MTLPSPLTALLAALGGCTAAAPLPFADAAGPACRLEERNGAYVASLTAAEAMSGQYDLRLAGAGVDLSQSGPFAVRAGQSLELGRATLGRRLPTAALTLQVNGARIACPVVSR</sequence>
<protein>
    <recommendedName>
        <fullName evidence="4">Lipoprotein</fullName>
    </recommendedName>
</protein>
<dbReference type="Gene3D" id="2.60.40.2420">
    <property type="match status" value="1"/>
</dbReference>
<dbReference type="InterPro" id="IPR053722">
    <property type="entry name" value="Curli_assembly_CsgC/AgfC"/>
</dbReference>
<name>A0A1M6EU61_9RHOB</name>
<keyword evidence="3" id="KW-1185">Reference proteome</keyword>
<dbReference type="NCBIfam" id="NF041112">
    <property type="entry name" value="chap_CsgH_alph"/>
    <property type="match status" value="1"/>
</dbReference>
<evidence type="ECO:0000256" key="1">
    <source>
        <dbReference type="SAM" id="SignalP"/>
    </source>
</evidence>
<organism evidence="2 3">
    <name type="scientific">Wenxinia saemankumensis</name>
    <dbReference type="NCBI Taxonomy" id="1447782"/>
    <lineage>
        <taxon>Bacteria</taxon>
        <taxon>Pseudomonadati</taxon>
        <taxon>Pseudomonadota</taxon>
        <taxon>Alphaproteobacteria</taxon>
        <taxon>Rhodobacterales</taxon>
        <taxon>Roseobacteraceae</taxon>
        <taxon>Wenxinia</taxon>
    </lineage>
</organism>
<accession>A0A1M6EU61</accession>
<proteinExistence type="predicted"/>
<dbReference type="EMBL" id="FQYO01000003">
    <property type="protein sequence ID" value="SHI88962.1"/>
    <property type="molecule type" value="Genomic_DNA"/>
</dbReference>
<gene>
    <name evidence="2" type="ORF">SAMN05444417_2175</name>
</gene>